<sequence>MHGRAGVLGPYTQVITALRGALEEELGIERDLARAECKVQVACEWIAHGAKPLAWWARENIGYFDVAEDSTQYFLGGPLYRGPPTVCLQRWGFWQTRFEELGKNASLRDEVRKDALEAAETMNVIERRVANTL</sequence>
<accession>A0A2T3ZD50</accession>
<proteinExistence type="predicted"/>
<reference evidence="1 2" key="1">
    <citation type="submission" date="2016-07" db="EMBL/GenBank/DDBJ databases">
        <title>Multiple horizontal gene transfer events from other fungi enriched the ability of initially mycotrophic Trichoderma (Ascomycota) to feed on dead plant biomass.</title>
        <authorList>
            <consortium name="DOE Joint Genome Institute"/>
            <person name="Aerts A."/>
            <person name="Atanasova L."/>
            <person name="Chenthamara K."/>
            <person name="Zhang J."/>
            <person name="Grujic M."/>
            <person name="Henrissat B."/>
            <person name="Kuo A."/>
            <person name="Salamov A."/>
            <person name="Lipzen A."/>
            <person name="Labutti K."/>
            <person name="Barry K."/>
            <person name="Miao Y."/>
            <person name="Rahimi M.J."/>
            <person name="Shen Q."/>
            <person name="Grigoriev I.V."/>
            <person name="Kubicek C.P."/>
            <person name="Druzhinina I.S."/>
        </authorList>
    </citation>
    <scope>NUCLEOTIDE SEQUENCE [LARGE SCALE GENOMIC DNA]</scope>
    <source>
        <strain evidence="1 2">CBS 433.97</strain>
    </source>
</reference>
<dbReference type="STRING" id="1042311.A0A2T3ZD50"/>
<dbReference type="OrthoDB" id="5152448at2759"/>
<evidence type="ECO:0000313" key="1">
    <source>
        <dbReference type="EMBL" id="PTB42737.1"/>
    </source>
</evidence>
<dbReference type="InterPro" id="IPR053204">
    <property type="entry name" value="Oxopyrrolidines_Biosynth-assoc"/>
</dbReference>
<dbReference type="AlphaFoldDB" id="A0A2T3ZD50"/>
<organism evidence="1 2">
    <name type="scientific">Trichoderma asperellum (strain ATCC 204424 / CBS 433.97 / NBRC 101777)</name>
    <dbReference type="NCBI Taxonomy" id="1042311"/>
    <lineage>
        <taxon>Eukaryota</taxon>
        <taxon>Fungi</taxon>
        <taxon>Dikarya</taxon>
        <taxon>Ascomycota</taxon>
        <taxon>Pezizomycotina</taxon>
        <taxon>Sordariomycetes</taxon>
        <taxon>Hypocreomycetidae</taxon>
        <taxon>Hypocreales</taxon>
        <taxon>Hypocreaceae</taxon>
        <taxon>Trichoderma</taxon>
    </lineage>
</organism>
<gene>
    <name evidence="1" type="ORF">M441DRAFT_26448</name>
</gene>
<evidence type="ECO:0000313" key="2">
    <source>
        <dbReference type="Proteomes" id="UP000240493"/>
    </source>
</evidence>
<name>A0A2T3ZD50_TRIA4</name>
<dbReference type="PANTHER" id="PTHR38797">
    <property type="entry name" value="NUCLEAR PORE COMPLEX PROTEIN NUP85-RELATED"/>
    <property type="match status" value="1"/>
</dbReference>
<dbReference type="Proteomes" id="UP000240493">
    <property type="component" value="Unassembled WGS sequence"/>
</dbReference>
<dbReference type="PANTHER" id="PTHR38797:SF4">
    <property type="entry name" value="NUCLEAR PORE COMPLEX PROTEIN NUP85"/>
    <property type="match status" value="1"/>
</dbReference>
<protein>
    <submittedName>
        <fullName evidence="1">Uncharacterized protein</fullName>
    </submittedName>
</protein>
<dbReference type="InterPro" id="IPR022085">
    <property type="entry name" value="OpdG"/>
</dbReference>
<dbReference type="Pfam" id="PF12311">
    <property type="entry name" value="DUF3632"/>
    <property type="match status" value="1"/>
</dbReference>
<dbReference type="EMBL" id="KZ679260">
    <property type="protein sequence ID" value="PTB42737.1"/>
    <property type="molecule type" value="Genomic_DNA"/>
</dbReference>
<keyword evidence="2" id="KW-1185">Reference proteome</keyword>